<dbReference type="PANTHER" id="PTHR11012">
    <property type="entry name" value="PROTEIN KINASE-LIKE DOMAIN-CONTAINING"/>
    <property type="match status" value="1"/>
</dbReference>
<dbReference type="InterPro" id="IPR011009">
    <property type="entry name" value="Kinase-like_dom_sf"/>
</dbReference>
<dbReference type="AlphaFoldDB" id="A0A9P0D7Q0"/>
<evidence type="ECO:0000313" key="2">
    <source>
        <dbReference type="EMBL" id="CAH1113499.1"/>
    </source>
</evidence>
<dbReference type="EMBL" id="OV651819">
    <property type="protein sequence ID" value="CAH1113499.1"/>
    <property type="molecule type" value="Genomic_DNA"/>
</dbReference>
<dbReference type="Proteomes" id="UP001153636">
    <property type="component" value="Chromosome 7"/>
</dbReference>
<dbReference type="InterPro" id="IPR004119">
    <property type="entry name" value="EcKL"/>
</dbReference>
<accession>A0A9P0D7Q0</accession>
<dbReference type="SUPFAM" id="SSF56112">
    <property type="entry name" value="Protein kinase-like (PK-like)"/>
    <property type="match status" value="1"/>
</dbReference>
<dbReference type="PANTHER" id="PTHR11012:SF55">
    <property type="entry name" value="BHLH DOMAIN-CONTAINING PROTEIN"/>
    <property type="match status" value="1"/>
</dbReference>
<dbReference type="OrthoDB" id="191037at2759"/>
<dbReference type="SMART" id="SM00587">
    <property type="entry name" value="CHK"/>
    <property type="match status" value="1"/>
</dbReference>
<reference evidence="2" key="1">
    <citation type="submission" date="2022-01" db="EMBL/GenBank/DDBJ databases">
        <authorList>
            <person name="King R."/>
        </authorList>
    </citation>
    <scope>NUCLEOTIDE SEQUENCE</scope>
</reference>
<protein>
    <recommendedName>
        <fullName evidence="1">CHK kinase-like domain-containing protein</fullName>
    </recommendedName>
</protein>
<organism evidence="2 3">
    <name type="scientific">Psylliodes chrysocephalus</name>
    <dbReference type="NCBI Taxonomy" id="3402493"/>
    <lineage>
        <taxon>Eukaryota</taxon>
        <taxon>Metazoa</taxon>
        <taxon>Ecdysozoa</taxon>
        <taxon>Arthropoda</taxon>
        <taxon>Hexapoda</taxon>
        <taxon>Insecta</taxon>
        <taxon>Pterygota</taxon>
        <taxon>Neoptera</taxon>
        <taxon>Endopterygota</taxon>
        <taxon>Coleoptera</taxon>
        <taxon>Polyphaga</taxon>
        <taxon>Cucujiformia</taxon>
        <taxon>Chrysomeloidea</taxon>
        <taxon>Chrysomelidae</taxon>
        <taxon>Galerucinae</taxon>
        <taxon>Alticini</taxon>
        <taxon>Psylliodes</taxon>
    </lineage>
</organism>
<name>A0A9P0D7Q0_9CUCU</name>
<keyword evidence="3" id="KW-1185">Reference proteome</keyword>
<dbReference type="Gene3D" id="3.90.1200.10">
    <property type="match status" value="1"/>
</dbReference>
<dbReference type="Pfam" id="PF02958">
    <property type="entry name" value="EcKL"/>
    <property type="match status" value="1"/>
</dbReference>
<proteinExistence type="predicted"/>
<gene>
    <name evidence="2" type="ORF">PSYICH_LOCUS13268</name>
</gene>
<evidence type="ECO:0000259" key="1">
    <source>
        <dbReference type="SMART" id="SM00587"/>
    </source>
</evidence>
<evidence type="ECO:0000313" key="3">
    <source>
        <dbReference type="Proteomes" id="UP001153636"/>
    </source>
</evidence>
<sequence>MSSTKLQKLDEIISNYIEKDKDIIDMQVSNLTNPGDNWGSQIYKVDLKLKTKTTESEELYLVAKQIPNSEYYQQVFNVQVTFNQEKEFYKTVVPTLHDFQRKMGTKILDAFPKFYGARNSLNCENGKVDKDGLIVVENLKIKGYKNLDRFVGFDLSTSRTILKTLAQFHAIPLAIKLKEPEVFEQKIKPHLSCFLPKLPKVNLSSETAELVKLLEESEECRHLTGVLEKSIEYFLLFPEIYREPFSTVVHRDFWVNNIMVNSKNDVKIVDFQMYTYDSPIVDLFFFLFTSVQTEVLKENLDNLLHFYHENFIQTLVDHKCQTEAFSYEKFLDEISACGKYEFGRVMFMLCLVVRGPKEFSLDQDNTSDTPKLNTKHLTTDDKDRVFWFAQECYRRGWLNF</sequence>
<feature type="domain" description="CHK kinase-like" evidence="1">
    <location>
        <begin position="134"/>
        <end position="317"/>
    </location>
</feature>
<dbReference type="InterPro" id="IPR015897">
    <property type="entry name" value="CHK_kinase-like"/>
</dbReference>